<dbReference type="PANTHER" id="PTHR33938:SF13">
    <property type="entry name" value="CARBOXYLIC ESTER HYDROLASE"/>
    <property type="match status" value="1"/>
</dbReference>
<keyword evidence="3" id="KW-0479">Metal-binding</keyword>
<keyword evidence="2" id="KW-0719">Serine esterase</keyword>
<keyword evidence="5 8" id="KW-0378">Hydrolase</keyword>
<dbReference type="Pfam" id="PF07519">
    <property type="entry name" value="Tannase"/>
    <property type="match status" value="1"/>
</dbReference>
<keyword evidence="4" id="KW-0732">Signal</keyword>
<dbReference type="EC" id="3.1.1.-" evidence="8"/>
<proteinExistence type="inferred from homology"/>
<evidence type="ECO:0000256" key="8">
    <source>
        <dbReference type="RuleBase" id="RU361238"/>
    </source>
</evidence>
<evidence type="ECO:0000313" key="9">
    <source>
        <dbReference type="EMBL" id="KAK4466104.1"/>
    </source>
</evidence>
<dbReference type="SUPFAM" id="SSF53474">
    <property type="entry name" value="alpha/beta-Hydrolases"/>
    <property type="match status" value="1"/>
</dbReference>
<comment type="caution">
    <text evidence="9">The sequence shown here is derived from an EMBL/GenBank/DDBJ whole genome shotgun (WGS) entry which is preliminary data.</text>
</comment>
<sequence>MTSLITSCVPSTFSPSLFGASILSLSASPVVNASAYVPGEYRFTQPTVNLTDATYCNVTVTYTHPGQNDSIIVEAWLPIESPSWNGRLQAVGGAGWQAGRISPGSYIAMQGAIADGYATITTDAGLGNAVEASPWALLSPGNVDLYALQNLASVSLEDEAIIGKSLIENFYGRKPAYSYWNGCSQGGRQGIMLAQRYPDAYDGIAAGAPGIYWSKLIPSIQWPQQVMNMLGSYPDPCEFDAISAAALAACDGLDGLVDGIVSDIKACLASFNPFALVGQSGLNCSDSGTRISQTAAAVANATWHGIETAKGKPVLPGISPSADVAGSVAVTNCSSGVCVGEPTLIGVQWLQLFLAMDPEFNVGNLTHQEFDRLIRLGTQLYQSIIDTDDPDLSAFRDAGGKMVSYHGLDDSMLPPGGTEQYFDAVASLLPDAKDFYRHFSIPGFAHCHGGRSGSPSGLFAQLRTWVENGTSPEETPVEVAVLTGELQHRILCPYPEVARLNESCADAVERACWFCDRS</sequence>
<dbReference type="GO" id="GO:0046872">
    <property type="term" value="F:metal ion binding"/>
    <property type="evidence" value="ECO:0007669"/>
    <property type="project" value="UniProtKB-KW"/>
</dbReference>
<evidence type="ECO:0000256" key="1">
    <source>
        <dbReference type="ARBA" id="ARBA00006249"/>
    </source>
</evidence>
<dbReference type="InterPro" id="IPR029058">
    <property type="entry name" value="AB_hydrolase_fold"/>
</dbReference>
<reference evidence="9" key="1">
    <citation type="journal article" date="2023" name="Mol. Phylogenet. Evol.">
        <title>Genome-scale phylogeny and comparative genomics of the fungal order Sordariales.</title>
        <authorList>
            <person name="Hensen N."/>
            <person name="Bonometti L."/>
            <person name="Westerberg I."/>
            <person name="Brannstrom I.O."/>
            <person name="Guillou S."/>
            <person name="Cros-Aarteil S."/>
            <person name="Calhoun S."/>
            <person name="Haridas S."/>
            <person name="Kuo A."/>
            <person name="Mondo S."/>
            <person name="Pangilinan J."/>
            <person name="Riley R."/>
            <person name="LaButti K."/>
            <person name="Andreopoulos B."/>
            <person name="Lipzen A."/>
            <person name="Chen C."/>
            <person name="Yan M."/>
            <person name="Daum C."/>
            <person name="Ng V."/>
            <person name="Clum A."/>
            <person name="Steindorff A."/>
            <person name="Ohm R.A."/>
            <person name="Martin F."/>
            <person name="Silar P."/>
            <person name="Natvig D.O."/>
            <person name="Lalanne C."/>
            <person name="Gautier V."/>
            <person name="Ament-Velasquez S.L."/>
            <person name="Kruys A."/>
            <person name="Hutchinson M.I."/>
            <person name="Powell A.J."/>
            <person name="Barry K."/>
            <person name="Miller A.N."/>
            <person name="Grigoriev I.V."/>
            <person name="Debuchy R."/>
            <person name="Gladieux P."/>
            <person name="Hiltunen Thoren M."/>
            <person name="Johannesson H."/>
        </authorList>
    </citation>
    <scope>NUCLEOTIDE SEQUENCE</scope>
    <source>
        <strain evidence="9">PSN324</strain>
    </source>
</reference>
<dbReference type="InterPro" id="IPR011118">
    <property type="entry name" value="Tannase/feruloyl_esterase"/>
</dbReference>
<keyword evidence="10" id="KW-1185">Reference proteome</keyword>
<evidence type="ECO:0000256" key="6">
    <source>
        <dbReference type="ARBA" id="ARBA00022837"/>
    </source>
</evidence>
<accession>A0AAV9I2H6</accession>
<dbReference type="AlphaFoldDB" id="A0AAV9I2H6"/>
<evidence type="ECO:0000256" key="7">
    <source>
        <dbReference type="ARBA" id="ARBA00023157"/>
    </source>
</evidence>
<evidence type="ECO:0000256" key="3">
    <source>
        <dbReference type="ARBA" id="ARBA00022723"/>
    </source>
</evidence>
<evidence type="ECO:0000256" key="2">
    <source>
        <dbReference type="ARBA" id="ARBA00022487"/>
    </source>
</evidence>
<keyword evidence="6" id="KW-0106">Calcium</keyword>
<reference evidence="9" key="2">
    <citation type="submission" date="2023-06" db="EMBL/GenBank/DDBJ databases">
        <authorList>
            <consortium name="Lawrence Berkeley National Laboratory"/>
            <person name="Mondo S.J."/>
            <person name="Hensen N."/>
            <person name="Bonometti L."/>
            <person name="Westerberg I."/>
            <person name="Brannstrom I.O."/>
            <person name="Guillou S."/>
            <person name="Cros-Aarteil S."/>
            <person name="Calhoun S."/>
            <person name="Haridas S."/>
            <person name="Kuo A."/>
            <person name="Pangilinan J."/>
            <person name="Riley R."/>
            <person name="Labutti K."/>
            <person name="Andreopoulos B."/>
            <person name="Lipzen A."/>
            <person name="Chen C."/>
            <person name="Yanf M."/>
            <person name="Daum C."/>
            <person name="Ng V."/>
            <person name="Clum A."/>
            <person name="Steindorff A."/>
            <person name="Ohm R."/>
            <person name="Martin F."/>
            <person name="Silar P."/>
            <person name="Natvig D."/>
            <person name="Lalanne C."/>
            <person name="Gautier V."/>
            <person name="Ament-Velasquez S.L."/>
            <person name="Kruys A."/>
            <person name="Hutchinson M.I."/>
            <person name="Powell A.J."/>
            <person name="Barry K."/>
            <person name="Miller A.N."/>
            <person name="Grigoriev I.V."/>
            <person name="Debuchy R."/>
            <person name="Gladieux P."/>
            <person name="Thoren M.H."/>
            <person name="Johannesson H."/>
        </authorList>
    </citation>
    <scope>NUCLEOTIDE SEQUENCE</scope>
    <source>
        <strain evidence="9">PSN324</strain>
    </source>
</reference>
<dbReference type="PANTHER" id="PTHR33938">
    <property type="entry name" value="FERULOYL ESTERASE B-RELATED"/>
    <property type="match status" value="1"/>
</dbReference>
<dbReference type="EMBL" id="MU864934">
    <property type="protein sequence ID" value="KAK4466104.1"/>
    <property type="molecule type" value="Genomic_DNA"/>
</dbReference>
<organism evidence="9 10">
    <name type="scientific">Cladorrhinum samala</name>
    <dbReference type="NCBI Taxonomy" id="585594"/>
    <lineage>
        <taxon>Eukaryota</taxon>
        <taxon>Fungi</taxon>
        <taxon>Dikarya</taxon>
        <taxon>Ascomycota</taxon>
        <taxon>Pezizomycotina</taxon>
        <taxon>Sordariomycetes</taxon>
        <taxon>Sordariomycetidae</taxon>
        <taxon>Sordariales</taxon>
        <taxon>Podosporaceae</taxon>
        <taxon>Cladorrhinum</taxon>
    </lineage>
</organism>
<evidence type="ECO:0000256" key="5">
    <source>
        <dbReference type="ARBA" id="ARBA00022801"/>
    </source>
</evidence>
<name>A0AAV9I2H6_9PEZI</name>
<keyword evidence="7" id="KW-1015">Disulfide bond</keyword>
<evidence type="ECO:0000256" key="4">
    <source>
        <dbReference type="ARBA" id="ARBA00022729"/>
    </source>
</evidence>
<gene>
    <name evidence="9" type="ORF">QBC42DRAFT_330766</name>
</gene>
<evidence type="ECO:0000313" key="10">
    <source>
        <dbReference type="Proteomes" id="UP001321749"/>
    </source>
</evidence>
<dbReference type="GO" id="GO:0030600">
    <property type="term" value="F:feruloyl esterase activity"/>
    <property type="evidence" value="ECO:0007669"/>
    <property type="project" value="UniProtKB-ARBA"/>
</dbReference>
<dbReference type="Proteomes" id="UP001321749">
    <property type="component" value="Unassembled WGS sequence"/>
</dbReference>
<comment type="similarity">
    <text evidence="1 8">Belongs to the tannase family.</text>
</comment>
<protein>
    <recommendedName>
        <fullName evidence="8">Carboxylic ester hydrolase</fullName>
        <ecNumber evidence="8">3.1.1.-</ecNumber>
    </recommendedName>
</protein>